<evidence type="ECO:0000259" key="1">
    <source>
        <dbReference type="Pfam" id="PF06916"/>
    </source>
</evidence>
<dbReference type="STRING" id="576137.A0A1L7WK61"/>
<protein>
    <recommendedName>
        <fullName evidence="1">DUF1279 domain-containing protein</fullName>
    </recommendedName>
</protein>
<name>A0A1L7WK61_9HELO</name>
<sequence>MLRTTIYARIAARFPSTLRSNFRPIDIATTSLRSAPRRTFASSKSTSFTFSSNGRPTLRNSTILQRLQNSIRHFRTTRRRYNGAGATATEEPTTLGGRLKKLSREYGWSALGVYLALSALDFPFCYLLVKYLGTERIGDGTIGVEEDVGLHNSVKECRGGVRGQQADRKERPREASVIKSVSNFDQTLLKNLENLNGSVTWG</sequence>
<dbReference type="Proteomes" id="UP000184330">
    <property type="component" value="Unassembled WGS sequence"/>
</dbReference>
<dbReference type="OrthoDB" id="426386at2759"/>
<gene>
    <name evidence="2" type="ORF">PAC_03040</name>
</gene>
<organism evidence="2 3">
    <name type="scientific">Phialocephala subalpina</name>
    <dbReference type="NCBI Taxonomy" id="576137"/>
    <lineage>
        <taxon>Eukaryota</taxon>
        <taxon>Fungi</taxon>
        <taxon>Dikarya</taxon>
        <taxon>Ascomycota</taxon>
        <taxon>Pezizomycotina</taxon>
        <taxon>Leotiomycetes</taxon>
        <taxon>Helotiales</taxon>
        <taxon>Mollisiaceae</taxon>
        <taxon>Phialocephala</taxon>
        <taxon>Phialocephala fortinii species complex</taxon>
    </lineage>
</organism>
<dbReference type="InterPro" id="IPR009688">
    <property type="entry name" value="FAM210A/B-like_dom"/>
</dbReference>
<evidence type="ECO:0000313" key="2">
    <source>
        <dbReference type="EMBL" id="CZR53162.1"/>
    </source>
</evidence>
<proteinExistence type="predicted"/>
<keyword evidence="3" id="KW-1185">Reference proteome</keyword>
<dbReference type="EMBL" id="FJOG01000003">
    <property type="protein sequence ID" value="CZR53162.1"/>
    <property type="molecule type" value="Genomic_DNA"/>
</dbReference>
<feature type="domain" description="DUF1279" evidence="1">
    <location>
        <begin position="98"/>
        <end position="135"/>
    </location>
</feature>
<reference evidence="2 3" key="1">
    <citation type="submission" date="2016-03" db="EMBL/GenBank/DDBJ databases">
        <authorList>
            <person name="Ploux O."/>
        </authorList>
    </citation>
    <scope>NUCLEOTIDE SEQUENCE [LARGE SCALE GENOMIC DNA]</scope>
    <source>
        <strain evidence="2 3">UAMH 11012</strain>
    </source>
</reference>
<dbReference type="Pfam" id="PF06916">
    <property type="entry name" value="FAM210A-B_dom"/>
    <property type="match status" value="1"/>
</dbReference>
<evidence type="ECO:0000313" key="3">
    <source>
        <dbReference type="Proteomes" id="UP000184330"/>
    </source>
</evidence>
<dbReference type="AlphaFoldDB" id="A0A1L7WK61"/>
<accession>A0A1L7WK61</accession>